<evidence type="ECO:0000256" key="2">
    <source>
        <dbReference type="ARBA" id="ARBA00023277"/>
    </source>
</evidence>
<keyword evidence="2" id="KW-0119">Carbohydrate metabolism</keyword>
<dbReference type="GO" id="GO:0005737">
    <property type="term" value="C:cytoplasm"/>
    <property type="evidence" value="ECO:0007669"/>
    <property type="project" value="InterPro"/>
</dbReference>
<dbReference type="eggNOG" id="arCOG01772">
    <property type="taxonomic scope" value="Archaea"/>
</dbReference>
<keyword evidence="4" id="KW-1185">Reference proteome</keyword>
<dbReference type="InterPro" id="IPR009015">
    <property type="entry name" value="Fucose_isomerase_N/cen_sf"/>
</dbReference>
<dbReference type="KEGG" id="iho:Igni_0777"/>
<evidence type="ECO:0000313" key="4">
    <source>
        <dbReference type="Proteomes" id="UP000000262"/>
    </source>
</evidence>
<protein>
    <submittedName>
        <fullName evidence="3">L-fucose isomerase and related protein-like protein</fullName>
    </submittedName>
</protein>
<name>A8AAK7_IGNH4</name>
<dbReference type="PhylomeDB" id="A8AAK7"/>
<dbReference type="SUPFAM" id="SSF53743">
    <property type="entry name" value="FucI/AraA N-terminal and middle domains"/>
    <property type="match status" value="1"/>
</dbReference>
<organism evidence="3 4">
    <name type="scientific">Ignicoccus hospitalis (strain KIN4/I / DSM 18386 / JCM 14125)</name>
    <dbReference type="NCBI Taxonomy" id="453591"/>
    <lineage>
        <taxon>Archaea</taxon>
        <taxon>Thermoproteota</taxon>
        <taxon>Thermoprotei</taxon>
        <taxon>Desulfurococcales</taxon>
        <taxon>Desulfurococcaceae</taxon>
        <taxon>Ignicoccus</taxon>
    </lineage>
</organism>
<dbReference type="OrthoDB" id="26618at2157"/>
<dbReference type="RefSeq" id="WP_012122923.1">
    <property type="nucleotide sequence ID" value="NC_009776.1"/>
</dbReference>
<dbReference type="AlphaFoldDB" id="A8AAK7"/>
<dbReference type="STRING" id="453591.Igni_0777"/>
<gene>
    <name evidence="3" type="ordered locus">Igni_0777</name>
</gene>
<keyword evidence="1 3" id="KW-0413">Isomerase</keyword>
<dbReference type="EMBL" id="CP000816">
    <property type="protein sequence ID" value="ABU81959.1"/>
    <property type="molecule type" value="Genomic_DNA"/>
</dbReference>
<dbReference type="Proteomes" id="UP000000262">
    <property type="component" value="Chromosome"/>
</dbReference>
<dbReference type="GeneID" id="5561844"/>
<dbReference type="GO" id="GO:0005996">
    <property type="term" value="P:monosaccharide metabolic process"/>
    <property type="evidence" value="ECO:0007669"/>
    <property type="project" value="InterPro"/>
</dbReference>
<evidence type="ECO:0000313" key="3">
    <source>
        <dbReference type="EMBL" id="ABU81959.1"/>
    </source>
</evidence>
<reference evidence="3 4" key="1">
    <citation type="journal article" date="2008" name="Genome Biol.">
        <title>A genomic analysis of the archaeal system Ignicoccus hospitalis-Nanoarchaeum equitans.</title>
        <authorList>
            <person name="Podar M."/>
            <person name="Anderson I."/>
            <person name="Makarova K.S."/>
            <person name="Elkins J.G."/>
            <person name="Ivanova N."/>
            <person name="Wall M.A."/>
            <person name="Lykidis A."/>
            <person name="Mavromatis K."/>
            <person name="Sun H."/>
            <person name="Hudson M.E."/>
            <person name="Chen W."/>
            <person name="Deciu C."/>
            <person name="Hutchison D."/>
            <person name="Eads J.R."/>
            <person name="Anderson A."/>
            <person name="Fernandes F."/>
            <person name="Szeto E."/>
            <person name="Lapidus A."/>
            <person name="Kyrpides N.C."/>
            <person name="Saier M.H.Jr."/>
            <person name="Richardson P.M."/>
            <person name="Rachel R."/>
            <person name="Huber H."/>
            <person name="Eisen J.A."/>
            <person name="Koonin E.V."/>
            <person name="Keller M."/>
            <person name="Stetter K.O."/>
        </authorList>
    </citation>
    <scope>NUCLEOTIDE SEQUENCE [LARGE SCALE GENOMIC DNA]</scope>
    <source>
        <strain evidence="4">KIN4/I / DSM 18386 / JCM 14125</strain>
    </source>
</reference>
<dbReference type="GO" id="GO:0016861">
    <property type="term" value="F:intramolecular oxidoreductase activity, interconverting aldoses and ketoses"/>
    <property type="evidence" value="ECO:0007669"/>
    <property type="project" value="InterPro"/>
</dbReference>
<dbReference type="PANTHER" id="PTHR36120">
    <property type="entry name" value="FUCOSE ISOMERASE"/>
    <property type="match status" value="1"/>
</dbReference>
<dbReference type="HOGENOM" id="CLU_055583_0_0_2"/>
<evidence type="ECO:0000256" key="1">
    <source>
        <dbReference type="ARBA" id="ARBA00023235"/>
    </source>
</evidence>
<sequence length="361" mass="39155">MNVLRASYQGLSEECRGDGGLTVVEVLTGGSERYALEAYDACKPKAFALVAGPSRNALAAALEAAAALPKAGVFFVKSAEEREEAFKVLTRLDKFFGARIALVGQKAPWLVAPGYTEEDLRNIFDAKIESIKKSLIVEKFEEVKDDEVKDLVESIGVGATKVEVSREDLVKAAKLHVALSETLKGYKALSISCFELMKDVAVTPCLSVALLNSANVPTACEGDTNSLLAQVLSYAARGRVGGIFNLDYLDAKLVAFAHCTAPLTLLDRYDLTYHYETGLPLAIRGYVSKGKEITSIRLSKLGHELLEGLTVEGEELDACRTQIWAELEGEPSLIGNHRVVVDGRIKRVLSQLIRSLGLHKV</sequence>
<proteinExistence type="predicted"/>
<accession>A8AAK7</accession>
<dbReference type="PANTHER" id="PTHR36120:SF2">
    <property type="entry name" value="FUCOSE ISOMERASE"/>
    <property type="match status" value="1"/>
</dbReference>